<dbReference type="InterPro" id="IPR001680">
    <property type="entry name" value="WD40_rpt"/>
</dbReference>
<dbReference type="EMBL" id="KN833746">
    <property type="protein sequence ID" value="KIK21827.1"/>
    <property type="molecule type" value="Genomic_DNA"/>
</dbReference>
<dbReference type="SMART" id="SM00028">
    <property type="entry name" value="TPR"/>
    <property type="match status" value="4"/>
</dbReference>
<dbReference type="PANTHER" id="PTHR19879:SF9">
    <property type="entry name" value="TRANSCRIPTION INITIATION FACTOR TFIID SUBUNIT 5"/>
    <property type="match status" value="1"/>
</dbReference>
<name>A0A0C9ZH45_9AGAM</name>
<protein>
    <recommendedName>
        <fullName evidence="4">Intraflagellar transport protein 122 homolog</fullName>
    </recommendedName>
</protein>
<dbReference type="Pfam" id="PF00400">
    <property type="entry name" value="WD40"/>
    <property type="match status" value="2"/>
</dbReference>
<feature type="repeat" description="TPR" evidence="1">
    <location>
        <begin position="489"/>
        <end position="522"/>
    </location>
</feature>
<dbReference type="AlphaFoldDB" id="A0A0C9ZH45"/>
<dbReference type="InterPro" id="IPR011047">
    <property type="entry name" value="Quinoprotein_ADH-like_sf"/>
</dbReference>
<feature type="repeat" description="TPR" evidence="1">
    <location>
        <begin position="382"/>
        <end position="415"/>
    </location>
</feature>
<reference evidence="2 3" key="1">
    <citation type="submission" date="2014-04" db="EMBL/GenBank/DDBJ databases">
        <authorList>
            <consortium name="DOE Joint Genome Institute"/>
            <person name="Kuo A."/>
            <person name="Kohler A."/>
            <person name="Costa M.D."/>
            <person name="Nagy L.G."/>
            <person name="Floudas D."/>
            <person name="Copeland A."/>
            <person name="Barry K.W."/>
            <person name="Cichocki N."/>
            <person name="Veneault-Fourrey C."/>
            <person name="LaButti K."/>
            <person name="Lindquist E.A."/>
            <person name="Lipzen A."/>
            <person name="Lundell T."/>
            <person name="Morin E."/>
            <person name="Murat C."/>
            <person name="Sun H."/>
            <person name="Tunlid A."/>
            <person name="Henrissat B."/>
            <person name="Grigoriev I.V."/>
            <person name="Hibbett D.S."/>
            <person name="Martin F."/>
            <person name="Nordberg H.P."/>
            <person name="Cantor M.N."/>
            <person name="Hua S.X."/>
        </authorList>
    </citation>
    <scope>NUCLEOTIDE SEQUENCE [LARGE SCALE GENOMIC DNA]</scope>
    <source>
        <strain evidence="2 3">441</strain>
    </source>
</reference>
<organism evidence="2 3">
    <name type="scientific">Pisolithus microcarpus 441</name>
    <dbReference type="NCBI Taxonomy" id="765257"/>
    <lineage>
        <taxon>Eukaryota</taxon>
        <taxon>Fungi</taxon>
        <taxon>Dikarya</taxon>
        <taxon>Basidiomycota</taxon>
        <taxon>Agaricomycotina</taxon>
        <taxon>Agaricomycetes</taxon>
        <taxon>Agaricomycetidae</taxon>
        <taxon>Boletales</taxon>
        <taxon>Sclerodermatineae</taxon>
        <taxon>Pisolithaceae</taxon>
        <taxon>Pisolithus</taxon>
    </lineage>
</organism>
<dbReference type="PROSITE" id="PS50005">
    <property type="entry name" value="TPR"/>
    <property type="match status" value="2"/>
</dbReference>
<keyword evidence="1" id="KW-0802">TPR repeat</keyword>
<keyword evidence="3" id="KW-1185">Reference proteome</keyword>
<reference evidence="3" key="2">
    <citation type="submission" date="2015-01" db="EMBL/GenBank/DDBJ databases">
        <title>Evolutionary Origins and Diversification of the Mycorrhizal Mutualists.</title>
        <authorList>
            <consortium name="DOE Joint Genome Institute"/>
            <consortium name="Mycorrhizal Genomics Consortium"/>
            <person name="Kohler A."/>
            <person name="Kuo A."/>
            <person name="Nagy L.G."/>
            <person name="Floudas D."/>
            <person name="Copeland A."/>
            <person name="Barry K.W."/>
            <person name="Cichocki N."/>
            <person name="Veneault-Fourrey C."/>
            <person name="LaButti K."/>
            <person name="Lindquist E.A."/>
            <person name="Lipzen A."/>
            <person name="Lundell T."/>
            <person name="Morin E."/>
            <person name="Murat C."/>
            <person name="Riley R."/>
            <person name="Ohm R."/>
            <person name="Sun H."/>
            <person name="Tunlid A."/>
            <person name="Henrissat B."/>
            <person name="Grigoriev I.V."/>
            <person name="Hibbett D.S."/>
            <person name="Martin F."/>
        </authorList>
    </citation>
    <scope>NUCLEOTIDE SEQUENCE [LARGE SCALE GENOMIC DNA]</scope>
    <source>
        <strain evidence="3">441</strain>
    </source>
</reference>
<evidence type="ECO:0008006" key="4">
    <source>
        <dbReference type="Google" id="ProtNLM"/>
    </source>
</evidence>
<dbReference type="STRING" id="765257.A0A0C9ZH45"/>
<dbReference type="InterPro" id="IPR011990">
    <property type="entry name" value="TPR-like_helical_dom_sf"/>
</dbReference>
<evidence type="ECO:0000313" key="2">
    <source>
        <dbReference type="EMBL" id="KIK21827.1"/>
    </source>
</evidence>
<gene>
    <name evidence="2" type="ORF">PISMIDRAFT_11981</name>
</gene>
<proteinExistence type="predicted"/>
<dbReference type="Pfam" id="PF13176">
    <property type="entry name" value="TPR_7"/>
    <property type="match status" value="1"/>
</dbReference>
<dbReference type="HOGENOM" id="CLU_028047_1_0_1"/>
<dbReference type="Gene3D" id="2.130.10.10">
    <property type="entry name" value="YVTN repeat-like/Quinoprotein amine dehydrogenase"/>
    <property type="match status" value="2"/>
</dbReference>
<dbReference type="Gene3D" id="1.25.40.10">
    <property type="entry name" value="Tetratricopeptide repeat domain"/>
    <property type="match status" value="2"/>
</dbReference>
<dbReference type="OrthoDB" id="2690484at2759"/>
<sequence>MIQSLPCEWHRCKQGTNAAARRRFPSYVYAVDISSDSTKVVAASYGPADNVRLFDITSSTQLLPTISHGYIWTVKFSPDGSRFATASDGSGVRVYSTHDGRVLFDSGTRCSTESSQLVTPLAWSADGQQLFVPSKGKITSFSISDSSSSEWPIHDARYPVSIVSNGRFIACSAGSSVSLWDCMSQKQIGSFITHHAAVMCIALTPSGGYLACGIGNNITIHDLRDVLPSTFFVVGLPLIQVSDQTFKSWTQSIPTNTEALLSEEIKSASSPSHNLLACRAIVRARLKRVALAMEDGKQSLRVQPSPIGYIAMAVALLGQGDREGALRIFDFAFHDCERDDIRFILLLKSILVFESGNQEDAIIRLELLATRADDGNDNDTTYLYTQVLAVMYMKKGNYGRAISLIERAKNLTPEDKQCFPLITISLIFGWSFDGLDVVAQQRLCETLYAEGRTVEAVEILLNIIKMPDKDTQGSKTKADWVADFIQKCAVTLERVGDEASRSAKHDDAITQYSTALSLSPPSPAGLLIKRSKARTAKGLWKDALQDAKEAVKADSSNPWGYEAKHAALHEAKRYDEAIDALNSMLHAIEQSRNPELRQLRKNYISPSDTIAAINSVAREILKHCPLVVIDVTTGHKLFHPRQENWTTNGS</sequence>
<dbReference type="PANTHER" id="PTHR19879">
    <property type="entry name" value="TRANSCRIPTION INITIATION FACTOR TFIID"/>
    <property type="match status" value="1"/>
</dbReference>
<dbReference type="InterPro" id="IPR015943">
    <property type="entry name" value="WD40/YVTN_repeat-like_dom_sf"/>
</dbReference>
<dbReference type="InterPro" id="IPR019734">
    <property type="entry name" value="TPR_rpt"/>
</dbReference>
<evidence type="ECO:0000256" key="1">
    <source>
        <dbReference type="PROSITE-ProRule" id="PRU00339"/>
    </source>
</evidence>
<evidence type="ECO:0000313" key="3">
    <source>
        <dbReference type="Proteomes" id="UP000054018"/>
    </source>
</evidence>
<dbReference type="Proteomes" id="UP000054018">
    <property type="component" value="Unassembled WGS sequence"/>
</dbReference>
<dbReference type="SUPFAM" id="SSF50998">
    <property type="entry name" value="Quinoprotein alcohol dehydrogenase-like"/>
    <property type="match status" value="1"/>
</dbReference>
<accession>A0A0C9ZH45</accession>
<dbReference type="SUPFAM" id="SSF48452">
    <property type="entry name" value="TPR-like"/>
    <property type="match status" value="2"/>
</dbReference>
<dbReference type="SMART" id="SM00320">
    <property type="entry name" value="WD40"/>
    <property type="match status" value="4"/>
</dbReference>